<comment type="subunit">
    <text evidence="8">Heterotrimer of A, B and C subunits.</text>
</comment>
<dbReference type="GO" id="GO:0016740">
    <property type="term" value="F:transferase activity"/>
    <property type="evidence" value="ECO:0007669"/>
    <property type="project" value="UniProtKB-KW"/>
</dbReference>
<accession>A0A4R1BV37</accession>
<keyword evidence="2 8" id="KW-0436">Ligase</keyword>
<comment type="catalytic activity">
    <reaction evidence="7 8">
        <text>L-glutamyl-tRNA(Gln) + L-glutamine + ATP + H2O = L-glutaminyl-tRNA(Gln) + L-glutamate + ADP + phosphate + H(+)</text>
        <dbReference type="Rhea" id="RHEA:17521"/>
        <dbReference type="Rhea" id="RHEA-COMP:9681"/>
        <dbReference type="Rhea" id="RHEA-COMP:9684"/>
        <dbReference type="ChEBI" id="CHEBI:15377"/>
        <dbReference type="ChEBI" id="CHEBI:15378"/>
        <dbReference type="ChEBI" id="CHEBI:29985"/>
        <dbReference type="ChEBI" id="CHEBI:30616"/>
        <dbReference type="ChEBI" id="CHEBI:43474"/>
        <dbReference type="ChEBI" id="CHEBI:58359"/>
        <dbReference type="ChEBI" id="CHEBI:78520"/>
        <dbReference type="ChEBI" id="CHEBI:78521"/>
        <dbReference type="ChEBI" id="CHEBI:456216"/>
        <dbReference type="EC" id="6.3.5.7"/>
    </reaction>
</comment>
<feature type="active site" description="Acyl-ester intermediate" evidence="8">
    <location>
        <position position="183"/>
    </location>
</feature>
<reference evidence="10 11" key="1">
    <citation type="submission" date="2019-03" db="EMBL/GenBank/DDBJ databases">
        <authorList>
            <person name="Kim M.K.M."/>
        </authorList>
    </citation>
    <scope>NUCLEOTIDE SEQUENCE [LARGE SCALE GENOMIC DNA]</scope>
    <source>
        <strain evidence="10 11">18JY15-6</strain>
    </source>
</reference>
<dbReference type="Proteomes" id="UP000295453">
    <property type="component" value="Unassembled WGS sequence"/>
</dbReference>
<evidence type="ECO:0000256" key="4">
    <source>
        <dbReference type="ARBA" id="ARBA00022840"/>
    </source>
</evidence>
<evidence type="ECO:0000313" key="11">
    <source>
        <dbReference type="Proteomes" id="UP000295453"/>
    </source>
</evidence>
<keyword evidence="5 8" id="KW-0648">Protein biosynthesis</keyword>
<dbReference type="PANTHER" id="PTHR11895">
    <property type="entry name" value="TRANSAMIDASE"/>
    <property type="match status" value="1"/>
</dbReference>
<evidence type="ECO:0000313" key="10">
    <source>
        <dbReference type="EMBL" id="TCJ21819.1"/>
    </source>
</evidence>
<organism evidence="10 11">
    <name type="scientific">Nocardioides jejuensis</name>
    <dbReference type="NCBI Taxonomy" id="2502782"/>
    <lineage>
        <taxon>Bacteria</taxon>
        <taxon>Bacillati</taxon>
        <taxon>Actinomycetota</taxon>
        <taxon>Actinomycetes</taxon>
        <taxon>Propionibacteriales</taxon>
        <taxon>Nocardioidaceae</taxon>
        <taxon>Nocardioides</taxon>
    </lineage>
</organism>
<evidence type="ECO:0000256" key="7">
    <source>
        <dbReference type="ARBA" id="ARBA00047407"/>
    </source>
</evidence>
<dbReference type="InterPro" id="IPR000120">
    <property type="entry name" value="Amidase"/>
</dbReference>
<evidence type="ECO:0000256" key="2">
    <source>
        <dbReference type="ARBA" id="ARBA00022598"/>
    </source>
</evidence>
<dbReference type="GO" id="GO:0030956">
    <property type="term" value="C:glutamyl-tRNA(Gln) amidotransferase complex"/>
    <property type="evidence" value="ECO:0007669"/>
    <property type="project" value="InterPro"/>
</dbReference>
<dbReference type="RefSeq" id="WP_131585263.1">
    <property type="nucleotide sequence ID" value="NZ_SJZJ01000029.1"/>
</dbReference>
<evidence type="ECO:0000256" key="3">
    <source>
        <dbReference type="ARBA" id="ARBA00022741"/>
    </source>
</evidence>
<feature type="active site" description="Charge relay system" evidence="8">
    <location>
        <position position="84"/>
    </location>
</feature>
<dbReference type="InterPro" id="IPR004412">
    <property type="entry name" value="GatA"/>
</dbReference>
<keyword evidence="10" id="KW-0808">Transferase</keyword>
<dbReference type="PROSITE" id="PS00571">
    <property type="entry name" value="AMIDASES"/>
    <property type="match status" value="1"/>
</dbReference>
<dbReference type="EMBL" id="SJZJ01000029">
    <property type="protein sequence ID" value="TCJ21819.1"/>
    <property type="molecule type" value="Genomic_DNA"/>
</dbReference>
<name>A0A4R1BV37_9ACTN</name>
<keyword evidence="3 8" id="KW-0547">Nucleotide-binding</keyword>
<evidence type="ECO:0000259" key="9">
    <source>
        <dbReference type="Pfam" id="PF01425"/>
    </source>
</evidence>
<comment type="similarity">
    <text evidence="1 8">Belongs to the amidase family. GatA subfamily.</text>
</comment>
<sequence>MSLIHLSAAEQAAALAAGEVTSVELTQAHLDQIAATNRPENGVGLNSFLHVDAEGALAQAAASDARRAAGAPLHELDGVPIAIKDVLATEGLPTTAGSKILEGWIPPYDGTVTAKIKAAGLPILGKTNMDEFAMGSANENSAYGPVKNPWDHTRIPGGSGGGSAAAVSSFQAALAIGSDTGGSIRQPGAMTGTVGVKPTYGSVSRYGVIALANSLDQLGPVTRTVLDSALLHELIGGHDPMDSTSVATAVTGLADAARQGAAGDLAGVRVGIVKELQGDAWSAPVVERFEESIEILKGLGAEVVEVSLPSFVHAMAAYYLILPAECSSNLAKFDAMRYGLRVTPDGDPSAEDVMRASRDAGFGNEVKRRILIGTYALSSGYYDAYYGQAQKIRTLIIEDFTKAFEQVDVLVSPTAPTTAWALGEKADDPLANYLQDLATIPANLAGVPGISIPSGVSSVDGLPTGIQFLAPVLEDARLYRVGAALEAALTKQWGAPIAAPAYAGNGNGEA</sequence>
<evidence type="ECO:0000256" key="5">
    <source>
        <dbReference type="ARBA" id="ARBA00022917"/>
    </source>
</evidence>
<dbReference type="PANTHER" id="PTHR11895:SF151">
    <property type="entry name" value="GLUTAMYL-TRNA(GLN) AMIDOTRANSFERASE SUBUNIT A"/>
    <property type="match status" value="1"/>
</dbReference>
<dbReference type="HAMAP" id="MF_00120">
    <property type="entry name" value="GatA"/>
    <property type="match status" value="1"/>
</dbReference>
<proteinExistence type="inferred from homology"/>
<evidence type="ECO:0000256" key="1">
    <source>
        <dbReference type="ARBA" id="ARBA00008069"/>
    </source>
</evidence>
<dbReference type="GO" id="GO:0005524">
    <property type="term" value="F:ATP binding"/>
    <property type="evidence" value="ECO:0007669"/>
    <property type="project" value="UniProtKB-KW"/>
</dbReference>
<keyword evidence="4 8" id="KW-0067">ATP-binding</keyword>
<evidence type="ECO:0000256" key="8">
    <source>
        <dbReference type="HAMAP-Rule" id="MF_00120"/>
    </source>
</evidence>
<dbReference type="Pfam" id="PF01425">
    <property type="entry name" value="Amidase"/>
    <property type="match status" value="1"/>
</dbReference>
<gene>
    <name evidence="8 10" type="primary">gatA</name>
    <name evidence="10" type="ORF">EPD65_14200</name>
</gene>
<dbReference type="GO" id="GO:0006412">
    <property type="term" value="P:translation"/>
    <property type="evidence" value="ECO:0007669"/>
    <property type="project" value="UniProtKB-UniRule"/>
</dbReference>
<evidence type="ECO:0000256" key="6">
    <source>
        <dbReference type="ARBA" id="ARBA00025295"/>
    </source>
</evidence>
<feature type="active site" description="Charge relay system" evidence="8">
    <location>
        <position position="159"/>
    </location>
</feature>
<comment type="caution">
    <text evidence="10">The sequence shown here is derived from an EMBL/GenBank/DDBJ whole genome shotgun (WGS) entry which is preliminary data.</text>
</comment>
<dbReference type="AlphaFoldDB" id="A0A4R1BV37"/>
<dbReference type="InterPro" id="IPR036928">
    <property type="entry name" value="AS_sf"/>
</dbReference>
<dbReference type="Gene3D" id="3.90.1300.10">
    <property type="entry name" value="Amidase signature (AS) domain"/>
    <property type="match status" value="1"/>
</dbReference>
<dbReference type="GO" id="GO:0050567">
    <property type="term" value="F:glutaminyl-tRNA synthase (glutamine-hydrolyzing) activity"/>
    <property type="evidence" value="ECO:0007669"/>
    <property type="project" value="UniProtKB-UniRule"/>
</dbReference>
<dbReference type="InterPro" id="IPR020556">
    <property type="entry name" value="Amidase_CS"/>
</dbReference>
<dbReference type="NCBIfam" id="TIGR00132">
    <property type="entry name" value="gatA"/>
    <property type="match status" value="1"/>
</dbReference>
<dbReference type="SUPFAM" id="SSF75304">
    <property type="entry name" value="Amidase signature (AS) enzymes"/>
    <property type="match status" value="1"/>
</dbReference>
<keyword evidence="11" id="KW-1185">Reference proteome</keyword>
<protein>
    <recommendedName>
        <fullName evidence="8">Glutamyl-tRNA(Gln) amidotransferase subunit A</fullName>
        <shortName evidence="8">Glu-ADT subunit A</shortName>
        <ecNumber evidence="8">6.3.5.7</ecNumber>
    </recommendedName>
</protein>
<comment type="function">
    <text evidence="6 8">Allows the formation of correctly charged Gln-tRNA(Gln) through the transamidation of misacylated Glu-tRNA(Gln) in organisms which lack glutaminyl-tRNA synthetase. The reaction takes place in the presence of glutamine and ATP through an activated gamma-phospho-Glu-tRNA(Gln).</text>
</comment>
<dbReference type="EC" id="6.3.5.7" evidence="8"/>
<feature type="domain" description="Amidase" evidence="9">
    <location>
        <begin position="24"/>
        <end position="478"/>
    </location>
</feature>
<dbReference type="OrthoDB" id="9811471at2"/>
<dbReference type="InterPro" id="IPR023631">
    <property type="entry name" value="Amidase_dom"/>
</dbReference>